<feature type="transmembrane region" description="Helical" evidence="2">
    <location>
        <begin position="41"/>
        <end position="62"/>
    </location>
</feature>
<evidence type="ECO:0000256" key="1">
    <source>
        <dbReference type="SAM" id="MobiDB-lite"/>
    </source>
</evidence>
<feature type="region of interest" description="Disordered" evidence="1">
    <location>
        <begin position="262"/>
        <end position="300"/>
    </location>
</feature>
<evidence type="ECO:0000256" key="2">
    <source>
        <dbReference type="SAM" id="Phobius"/>
    </source>
</evidence>
<keyword evidence="2" id="KW-0812">Transmembrane</keyword>
<dbReference type="AlphaFoldDB" id="A0AAD6WQ46"/>
<feature type="compositionally biased region" description="Basic and acidic residues" evidence="1">
    <location>
        <begin position="280"/>
        <end position="300"/>
    </location>
</feature>
<evidence type="ECO:0000313" key="4">
    <source>
        <dbReference type="Proteomes" id="UP001218188"/>
    </source>
</evidence>
<dbReference type="Proteomes" id="UP001218188">
    <property type="component" value="Unassembled WGS sequence"/>
</dbReference>
<feature type="transmembrane region" description="Helical" evidence="2">
    <location>
        <begin position="195"/>
        <end position="217"/>
    </location>
</feature>
<protein>
    <submittedName>
        <fullName evidence="3">Uncharacterized protein</fullName>
    </submittedName>
</protein>
<name>A0AAD6WQ46_9AGAR</name>
<dbReference type="EMBL" id="JARJCM010000199">
    <property type="protein sequence ID" value="KAJ7022958.1"/>
    <property type="molecule type" value="Genomic_DNA"/>
</dbReference>
<feature type="transmembrane region" description="Helical" evidence="2">
    <location>
        <begin position="229"/>
        <end position="247"/>
    </location>
</feature>
<accession>A0AAD6WQ46</accession>
<keyword evidence="2" id="KW-0472">Membrane</keyword>
<proteinExistence type="predicted"/>
<evidence type="ECO:0000313" key="3">
    <source>
        <dbReference type="EMBL" id="KAJ7022958.1"/>
    </source>
</evidence>
<gene>
    <name evidence="3" type="ORF">C8F04DRAFT_1306995</name>
</gene>
<comment type="caution">
    <text evidence="3">The sequence shown here is derived from an EMBL/GenBank/DDBJ whole genome shotgun (WGS) entry which is preliminary data.</text>
</comment>
<organism evidence="3 4">
    <name type="scientific">Mycena alexandri</name>
    <dbReference type="NCBI Taxonomy" id="1745969"/>
    <lineage>
        <taxon>Eukaryota</taxon>
        <taxon>Fungi</taxon>
        <taxon>Dikarya</taxon>
        <taxon>Basidiomycota</taxon>
        <taxon>Agaricomycotina</taxon>
        <taxon>Agaricomycetes</taxon>
        <taxon>Agaricomycetidae</taxon>
        <taxon>Agaricales</taxon>
        <taxon>Marasmiineae</taxon>
        <taxon>Mycenaceae</taxon>
        <taxon>Mycena</taxon>
    </lineage>
</organism>
<sequence>MSAPVAGQLSQVQVFSYGIYLNLFILAIHTLRRRTTEGNNILLASTWAMVFLSTTQIVLRLFKTAVEIGFVAEHMESGITVPASPPQIYESLIVAHEAVLVLNNFVTDTLFLYRCYVIWGSRRMVVMMPAILILATFVTGFVAISPQVSQKATVILATATNLCLMILTAGRIWWIRRDAMRVAADTALLNRYTTVFAIVLESGALYFIPAILTVIVYQWNIPFHVLEGLGAYLINIIPTLIIVRVGLGRSIQDTVERQTDKHTGQLVAAKSPASRSKGPGSRELDIKPGVGEKGEQKSIV</sequence>
<keyword evidence="4" id="KW-1185">Reference proteome</keyword>
<feature type="transmembrane region" description="Helical" evidence="2">
    <location>
        <begin position="152"/>
        <end position="174"/>
    </location>
</feature>
<reference evidence="3" key="1">
    <citation type="submission" date="2023-03" db="EMBL/GenBank/DDBJ databases">
        <title>Massive genome expansion in bonnet fungi (Mycena s.s.) driven by repeated elements and novel gene families across ecological guilds.</title>
        <authorList>
            <consortium name="Lawrence Berkeley National Laboratory"/>
            <person name="Harder C.B."/>
            <person name="Miyauchi S."/>
            <person name="Viragh M."/>
            <person name="Kuo A."/>
            <person name="Thoen E."/>
            <person name="Andreopoulos B."/>
            <person name="Lu D."/>
            <person name="Skrede I."/>
            <person name="Drula E."/>
            <person name="Henrissat B."/>
            <person name="Morin E."/>
            <person name="Kohler A."/>
            <person name="Barry K."/>
            <person name="LaButti K."/>
            <person name="Morin E."/>
            <person name="Salamov A."/>
            <person name="Lipzen A."/>
            <person name="Mereny Z."/>
            <person name="Hegedus B."/>
            <person name="Baldrian P."/>
            <person name="Stursova M."/>
            <person name="Weitz H."/>
            <person name="Taylor A."/>
            <person name="Grigoriev I.V."/>
            <person name="Nagy L.G."/>
            <person name="Martin F."/>
            <person name="Kauserud H."/>
        </authorList>
    </citation>
    <scope>NUCLEOTIDE SEQUENCE</scope>
    <source>
        <strain evidence="3">CBHHK200</strain>
    </source>
</reference>
<keyword evidence="2" id="KW-1133">Transmembrane helix</keyword>
<feature type="transmembrane region" description="Helical" evidence="2">
    <location>
        <begin position="125"/>
        <end position="146"/>
    </location>
</feature>
<feature type="transmembrane region" description="Helical" evidence="2">
    <location>
        <begin position="12"/>
        <end position="29"/>
    </location>
</feature>